<evidence type="ECO:0000313" key="4">
    <source>
        <dbReference type="EMBL" id="SFW85244.1"/>
    </source>
</evidence>
<dbReference type="Pfam" id="PF00072">
    <property type="entry name" value="Response_reg"/>
    <property type="match status" value="1"/>
</dbReference>
<dbReference type="AlphaFoldDB" id="A0A1K1SM16"/>
<evidence type="ECO:0000313" key="6">
    <source>
        <dbReference type="Proteomes" id="UP000183788"/>
    </source>
</evidence>
<evidence type="ECO:0000256" key="1">
    <source>
        <dbReference type="ARBA" id="ARBA00022553"/>
    </source>
</evidence>
<evidence type="ECO:0000313" key="7">
    <source>
        <dbReference type="Proteomes" id="UP001326715"/>
    </source>
</evidence>
<dbReference type="Proteomes" id="UP000183788">
    <property type="component" value="Unassembled WGS sequence"/>
</dbReference>
<sequence>MKNETNTLVYLVEDDSDDQEILVAAIHQINPCITMQVFENGKELMNRIDEDNCYDKPALIIMDYNMPYFTGAEVLKKLNTLNRLKGIPKVIWSTASDILTRNECISNGASNYYEKPYNVSGYSQLAANMLGYII</sequence>
<reference evidence="5 7" key="2">
    <citation type="submission" date="2023-11" db="EMBL/GenBank/DDBJ databases">
        <title>MicrobeMod: A computational toolkit for identifying prokaryotic methylation and restriction-modification with nanopore sequencing.</title>
        <authorList>
            <person name="Crits-Christoph A."/>
            <person name="Kang S.C."/>
            <person name="Lee H."/>
            <person name="Ostrov N."/>
        </authorList>
    </citation>
    <scope>NUCLEOTIDE SEQUENCE [LARGE SCALE GENOMIC DNA]</scope>
    <source>
        <strain evidence="5 7">ATCC 23090</strain>
    </source>
</reference>
<dbReference type="InterPro" id="IPR050595">
    <property type="entry name" value="Bact_response_regulator"/>
</dbReference>
<name>A0A1K1SM16_9BACT</name>
<dbReference type="InterPro" id="IPR011006">
    <property type="entry name" value="CheY-like_superfamily"/>
</dbReference>
<protein>
    <submittedName>
        <fullName evidence="4 5">Response regulator</fullName>
    </submittedName>
</protein>
<keyword evidence="1 2" id="KW-0597">Phosphoprotein</keyword>
<evidence type="ECO:0000256" key="2">
    <source>
        <dbReference type="PROSITE-ProRule" id="PRU00169"/>
    </source>
</evidence>
<feature type="domain" description="Response regulatory" evidence="3">
    <location>
        <begin position="8"/>
        <end position="130"/>
    </location>
</feature>
<dbReference type="EMBL" id="CP140154">
    <property type="protein sequence ID" value="WQG90501.1"/>
    <property type="molecule type" value="Genomic_DNA"/>
</dbReference>
<dbReference type="InterPro" id="IPR001789">
    <property type="entry name" value="Sig_transdc_resp-reg_receiver"/>
</dbReference>
<accession>A0A1K1SM16</accession>
<dbReference type="PANTHER" id="PTHR44591:SF23">
    <property type="entry name" value="CHEY SUBFAMILY"/>
    <property type="match status" value="1"/>
</dbReference>
<dbReference type="PANTHER" id="PTHR44591">
    <property type="entry name" value="STRESS RESPONSE REGULATOR PROTEIN 1"/>
    <property type="match status" value="1"/>
</dbReference>
<dbReference type="Proteomes" id="UP001326715">
    <property type="component" value="Chromosome"/>
</dbReference>
<keyword evidence="7" id="KW-1185">Reference proteome</keyword>
<organism evidence="4 6">
    <name type="scientific">Chitinophaga sancti</name>
    <dbReference type="NCBI Taxonomy" id="1004"/>
    <lineage>
        <taxon>Bacteria</taxon>
        <taxon>Pseudomonadati</taxon>
        <taxon>Bacteroidota</taxon>
        <taxon>Chitinophagia</taxon>
        <taxon>Chitinophagales</taxon>
        <taxon>Chitinophagaceae</taxon>
        <taxon>Chitinophaga</taxon>
    </lineage>
</organism>
<dbReference type="SUPFAM" id="SSF52172">
    <property type="entry name" value="CheY-like"/>
    <property type="match status" value="1"/>
</dbReference>
<feature type="modified residue" description="4-aspartylphosphate" evidence="2">
    <location>
        <position position="63"/>
    </location>
</feature>
<dbReference type="GO" id="GO:0000160">
    <property type="term" value="P:phosphorelay signal transduction system"/>
    <property type="evidence" value="ECO:0007669"/>
    <property type="project" value="InterPro"/>
</dbReference>
<gene>
    <name evidence="4" type="ORF">SAMN05661012_05687</name>
    <name evidence="5" type="ORF">SR876_03260</name>
</gene>
<proteinExistence type="predicted"/>
<evidence type="ECO:0000313" key="5">
    <source>
        <dbReference type="EMBL" id="WQG90501.1"/>
    </source>
</evidence>
<dbReference type="Gene3D" id="3.40.50.2300">
    <property type="match status" value="1"/>
</dbReference>
<dbReference type="SMART" id="SM00448">
    <property type="entry name" value="REC"/>
    <property type="match status" value="1"/>
</dbReference>
<dbReference type="PROSITE" id="PS50110">
    <property type="entry name" value="RESPONSE_REGULATORY"/>
    <property type="match status" value="1"/>
</dbReference>
<evidence type="ECO:0000259" key="3">
    <source>
        <dbReference type="PROSITE" id="PS50110"/>
    </source>
</evidence>
<reference evidence="4 6" key="1">
    <citation type="submission" date="2016-11" db="EMBL/GenBank/DDBJ databases">
        <authorList>
            <person name="Jaros S."/>
            <person name="Januszkiewicz K."/>
            <person name="Wedrychowicz H."/>
        </authorList>
    </citation>
    <scope>NUCLEOTIDE SEQUENCE [LARGE SCALE GENOMIC DNA]</scope>
    <source>
        <strain evidence="4 6">DSM 784</strain>
    </source>
</reference>
<dbReference type="EMBL" id="FPIZ01000026">
    <property type="protein sequence ID" value="SFW85244.1"/>
    <property type="molecule type" value="Genomic_DNA"/>
</dbReference>
<dbReference type="RefSeq" id="WP_177318713.1">
    <property type="nucleotide sequence ID" value="NZ_CBHWAX010000140.1"/>
</dbReference>
<dbReference type="STRING" id="1004.SAMN05661012_05687"/>